<evidence type="ECO:0000313" key="2">
    <source>
        <dbReference type="Proteomes" id="UP001157502"/>
    </source>
</evidence>
<dbReference type="EMBL" id="CM055737">
    <property type="protein sequence ID" value="KAJ8006362.1"/>
    <property type="molecule type" value="Genomic_DNA"/>
</dbReference>
<evidence type="ECO:0000313" key="1">
    <source>
        <dbReference type="EMBL" id="KAJ8006362.1"/>
    </source>
</evidence>
<gene>
    <name evidence="1" type="ORF">DPEC_G00134440</name>
</gene>
<proteinExistence type="predicted"/>
<organism evidence="1 2">
    <name type="scientific">Dallia pectoralis</name>
    <name type="common">Alaska blackfish</name>
    <dbReference type="NCBI Taxonomy" id="75939"/>
    <lineage>
        <taxon>Eukaryota</taxon>
        <taxon>Metazoa</taxon>
        <taxon>Chordata</taxon>
        <taxon>Craniata</taxon>
        <taxon>Vertebrata</taxon>
        <taxon>Euteleostomi</taxon>
        <taxon>Actinopterygii</taxon>
        <taxon>Neopterygii</taxon>
        <taxon>Teleostei</taxon>
        <taxon>Protacanthopterygii</taxon>
        <taxon>Esociformes</taxon>
        <taxon>Umbridae</taxon>
        <taxon>Dallia</taxon>
    </lineage>
</organism>
<dbReference type="Proteomes" id="UP001157502">
    <property type="component" value="Chromosome 10"/>
</dbReference>
<keyword evidence="2" id="KW-1185">Reference proteome</keyword>
<reference evidence="1" key="1">
    <citation type="submission" date="2021-05" db="EMBL/GenBank/DDBJ databases">
        <authorList>
            <person name="Pan Q."/>
            <person name="Jouanno E."/>
            <person name="Zahm M."/>
            <person name="Klopp C."/>
            <person name="Cabau C."/>
            <person name="Louis A."/>
            <person name="Berthelot C."/>
            <person name="Parey E."/>
            <person name="Roest Crollius H."/>
            <person name="Montfort J."/>
            <person name="Robinson-Rechavi M."/>
            <person name="Bouchez O."/>
            <person name="Lampietro C."/>
            <person name="Lopez Roques C."/>
            <person name="Donnadieu C."/>
            <person name="Postlethwait J."/>
            <person name="Bobe J."/>
            <person name="Dillon D."/>
            <person name="Chandos A."/>
            <person name="von Hippel F."/>
            <person name="Guiguen Y."/>
        </authorList>
    </citation>
    <scope>NUCLEOTIDE SEQUENCE</scope>
    <source>
        <strain evidence="1">YG-Jan2019</strain>
    </source>
</reference>
<accession>A0ACC2GRU0</accession>
<name>A0ACC2GRU0_DALPE</name>
<protein>
    <submittedName>
        <fullName evidence="1">Uncharacterized protein</fullName>
    </submittedName>
</protein>
<sequence length="101" mass="10769">MDPDAWGSPVPSRALPLTVGLTQRPACRPAAPLFPVAFVHAGLCRRLVLQDARGGTVGAEYPGRQQLPGLGNSRGWAVVTRLQHSGYLGWACDGREPGRPE</sequence>
<comment type="caution">
    <text evidence="1">The sequence shown here is derived from an EMBL/GenBank/DDBJ whole genome shotgun (WGS) entry which is preliminary data.</text>
</comment>